<evidence type="ECO:0000313" key="3">
    <source>
        <dbReference type="EMBL" id="SUZ56035.1"/>
    </source>
</evidence>
<protein>
    <recommendedName>
        <fullName evidence="4">Prohead core protein</fullName>
    </recommendedName>
</protein>
<feature type="coiled-coil region" evidence="1">
    <location>
        <begin position="148"/>
        <end position="182"/>
    </location>
</feature>
<evidence type="ECO:0008006" key="4">
    <source>
        <dbReference type="Google" id="ProtNLM"/>
    </source>
</evidence>
<sequence length="423" mass="47195">MADNELDRTIEELEAEVLAELEEANGQDAPKKSGAPADKMDKAEGEVQDMGKAVVDPEQKDAPAKKVVAKAKEVSGEKSQKGEGKPEKMDKPKAKDDGTGATSKPLAAGDEVDHDGEVIAEKEAAPEKKLTKTQMSEVISKGMPKMNKAQLEKLYAAMHSDEEEEENEMDEVKKEAIENRVKEIDVAEHVEALVNGEGDLSEEFKRKAATVFEAAVKSKIRAEIERLEDEYEVKLKENVQSATDEMTDKVDTYLNYVTDEWMKENELAVERGLKGEIAEDFISGLKQLFEDHYIDIPDEKYDVLEAQSEKISELEGKISETIEKNVSLKDGNAKLVREQVISEVYEGLADTEIEKFKSLTDDVEYTDEESFREKLDTLKESYFPKTSVETTENIDDVETGTAQDIDLTPSMDAYMSAIGRTVK</sequence>
<feature type="compositionally biased region" description="Basic and acidic residues" evidence="2">
    <location>
        <begin position="55"/>
        <end position="98"/>
    </location>
</feature>
<evidence type="ECO:0000256" key="1">
    <source>
        <dbReference type="SAM" id="Coils"/>
    </source>
</evidence>
<dbReference type="Pfam" id="PF25623">
    <property type="entry name" value="T4_CASP"/>
    <property type="match status" value="1"/>
</dbReference>
<feature type="compositionally biased region" description="Basic and acidic residues" evidence="2">
    <location>
        <begin position="115"/>
        <end position="130"/>
    </location>
</feature>
<keyword evidence="1" id="KW-0175">Coiled coil</keyword>
<dbReference type="EMBL" id="UINC01000476">
    <property type="protein sequence ID" value="SUZ56035.1"/>
    <property type="molecule type" value="Genomic_DNA"/>
</dbReference>
<feature type="region of interest" description="Disordered" evidence="2">
    <location>
        <begin position="20"/>
        <end position="144"/>
    </location>
</feature>
<proteinExistence type="predicted"/>
<organism evidence="3">
    <name type="scientific">marine metagenome</name>
    <dbReference type="NCBI Taxonomy" id="408172"/>
    <lineage>
        <taxon>unclassified sequences</taxon>
        <taxon>metagenomes</taxon>
        <taxon>ecological metagenomes</taxon>
    </lineage>
</organism>
<evidence type="ECO:0000256" key="2">
    <source>
        <dbReference type="SAM" id="MobiDB-lite"/>
    </source>
</evidence>
<name>A0A381NN56_9ZZZZ</name>
<gene>
    <name evidence="3" type="ORF">METZ01_LOCUS8889</name>
</gene>
<reference evidence="3" key="1">
    <citation type="submission" date="2018-05" db="EMBL/GenBank/DDBJ databases">
        <authorList>
            <person name="Lanie J.A."/>
            <person name="Ng W.-L."/>
            <person name="Kazmierczak K.M."/>
            <person name="Andrzejewski T.M."/>
            <person name="Davidsen T.M."/>
            <person name="Wayne K.J."/>
            <person name="Tettelin H."/>
            <person name="Glass J.I."/>
            <person name="Rusch D."/>
            <person name="Podicherti R."/>
            <person name="Tsui H.-C.T."/>
            <person name="Winkler M.E."/>
        </authorList>
    </citation>
    <scope>NUCLEOTIDE SEQUENCE</scope>
</reference>
<accession>A0A381NN56</accession>
<dbReference type="AlphaFoldDB" id="A0A381NN56"/>
<dbReference type="InterPro" id="IPR057966">
    <property type="entry name" value="T4_SCAF"/>
</dbReference>